<feature type="transmembrane region" description="Helical" evidence="1">
    <location>
        <begin position="140"/>
        <end position="159"/>
    </location>
</feature>
<reference evidence="3" key="1">
    <citation type="journal article" date="2019" name="Int. J. Syst. Evol. Microbiol.">
        <title>The Global Catalogue of Microorganisms (GCM) 10K type strain sequencing project: providing services to taxonomists for standard genome sequencing and annotation.</title>
        <authorList>
            <consortium name="The Broad Institute Genomics Platform"/>
            <consortium name="The Broad Institute Genome Sequencing Center for Infectious Disease"/>
            <person name="Wu L."/>
            <person name="Ma J."/>
        </authorList>
    </citation>
    <scope>NUCLEOTIDE SEQUENCE [LARGE SCALE GENOMIC DNA]</scope>
    <source>
        <strain evidence="3">JCM 15481</strain>
    </source>
</reference>
<keyword evidence="1" id="KW-1133">Transmembrane helix</keyword>
<keyword evidence="3" id="KW-1185">Reference proteome</keyword>
<proteinExistence type="predicted"/>
<evidence type="ECO:0000256" key="1">
    <source>
        <dbReference type="SAM" id="Phobius"/>
    </source>
</evidence>
<dbReference type="EMBL" id="BAAAPF010000041">
    <property type="protein sequence ID" value="GAA2118365.1"/>
    <property type="molecule type" value="Genomic_DNA"/>
</dbReference>
<keyword evidence="1" id="KW-0812">Transmembrane</keyword>
<dbReference type="RefSeq" id="WP_344289445.1">
    <property type="nucleotide sequence ID" value="NZ_BAAAPF010000041.1"/>
</dbReference>
<evidence type="ECO:0000313" key="3">
    <source>
        <dbReference type="Proteomes" id="UP001500443"/>
    </source>
</evidence>
<feature type="transmembrane region" description="Helical" evidence="1">
    <location>
        <begin position="15"/>
        <end position="35"/>
    </location>
</feature>
<sequence length="379" mass="40848">MTPETLTDWATARPYVTAAAAGAFVLALLAVAWAARRPRRARIDRKRTPAAVVVTGIAAAACTAYSADTSWRFAKHSLDMADSAERAAFFAAGELVLFATALLARHNTLASGTPGSPGTLVWLITGVQVVAAYAEAGPLGGTVRAIVGPVFAALLWHLAMGVELRHRRPDADAGGFVALVGRDVRERALSRLGVVERDRDAAQITRDRWMARAVESAARLAVLEGKARGGRRGRRLERRLSKAIARAEVGTNEDQRGQLLAGLAARRHAARLAVVELPDPWERRAADEVHVPEGVPVPQPAPAVPTPAVLAERTARTRDEVRAEYVPDEDEHTVDARILFAESLRVGSVPSIRTLRERYSIGQARAQRIRDELGAGVRP</sequence>
<organism evidence="2 3">
    <name type="scientific">Streptomyces synnematoformans</name>
    <dbReference type="NCBI Taxonomy" id="415721"/>
    <lineage>
        <taxon>Bacteria</taxon>
        <taxon>Bacillati</taxon>
        <taxon>Actinomycetota</taxon>
        <taxon>Actinomycetes</taxon>
        <taxon>Kitasatosporales</taxon>
        <taxon>Streptomycetaceae</taxon>
        <taxon>Streptomyces</taxon>
    </lineage>
</organism>
<gene>
    <name evidence="2" type="ORF">GCM10009802_19930</name>
</gene>
<name>A0ABP5JKJ3_9ACTN</name>
<accession>A0ABP5JKJ3</accession>
<dbReference type="Proteomes" id="UP001500443">
    <property type="component" value="Unassembled WGS sequence"/>
</dbReference>
<feature type="transmembrane region" description="Helical" evidence="1">
    <location>
        <begin position="116"/>
        <end position="134"/>
    </location>
</feature>
<evidence type="ECO:0000313" key="2">
    <source>
        <dbReference type="EMBL" id="GAA2118365.1"/>
    </source>
</evidence>
<feature type="transmembrane region" description="Helical" evidence="1">
    <location>
        <begin position="87"/>
        <end position="104"/>
    </location>
</feature>
<comment type="caution">
    <text evidence="2">The sequence shown here is derived from an EMBL/GenBank/DDBJ whole genome shotgun (WGS) entry which is preliminary data.</text>
</comment>
<protein>
    <recommendedName>
        <fullName evidence="4">DUF2637 domain-containing protein</fullName>
    </recommendedName>
</protein>
<evidence type="ECO:0008006" key="4">
    <source>
        <dbReference type="Google" id="ProtNLM"/>
    </source>
</evidence>
<feature type="transmembrane region" description="Helical" evidence="1">
    <location>
        <begin position="47"/>
        <end position="67"/>
    </location>
</feature>
<keyword evidence="1" id="KW-0472">Membrane</keyword>